<sequence>MEANEKDKLGKEFKSLMGEEEFARIIVDNSNIFINVWTVNGILIKFNKYCQRITGFSEEEVLGTNWKGRIVSNEVCQDIDELFDMYKEGRVPPTIEGEILCKDGKHVKVLWNNSLIFDKNNNPRYGISLGIDITQTKDFEQRLGESYKELEKIYSENKKAEETIYKLAYYDVLTKLPNKTLAMKELDYNINEAKKKNTKVGLLSIDLDNFKDINDTLGHNFGDIILKQVADFIINLIPKDYTVARLGGDEFLIIAPNIKDAFELEQCALRLKAEFEKSFNLNSREVYITFSMGISIFPKDADDRQSLYKIADIAMYHAKRLGKNNYQFYIKELSDNIKYKLDLERDLREAIKREEFAVYYQPQFDIKQGKITGVEALIRWNHPKNGFLAPSEFIPIAEATGLIVPIGEWVLYMACLQHKEWTEKGYKDIRMSVNISARQFEQKNFIENLKEILEDTEMNPCFLEVEITESIALMDVEYTITILNQLQDMGIKVSLDDFGTGYSSLNYLKRLPIDTIKIDKSFLENIAIEKNDTILTKTVIELARNLKLYTIAEGVETVDQYKFLRDNSCDMVQGYLFSKPMPKDEIEKLFFSDFNI</sequence>
<feature type="domain" description="EAL" evidence="3">
    <location>
        <begin position="340"/>
        <end position="594"/>
    </location>
</feature>
<evidence type="ECO:0000259" key="4">
    <source>
        <dbReference type="PROSITE" id="PS50887"/>
    </source>
</evidence>
<dbReference type="SMART" id="SM00086">
    <property type="entry name" value="PAC"/>
    <property type="match status" value="1"/>
</dbReference>
<dbReference type="PANTHER" id="PTHR44757">
    <property type="entry name" value="DIGUANYLATE CYCLASE DGCP"/>
    <property type="match status" value="1"/>
</dbReference>
<dbReference type="InterPro" id="IPR035965">
    <property type="entry name" value="PAS-like_dom_sf"/>
</dbReference>
<dbReference type="SMART" id="SM00091">
    <property type="entry name" value="PAS"/>
    <property type="match status" value="1"/>
</dbReference>
<dbReference type="Pfam" id="PF00990">
    <property type="entry name" value="GGDEF"/>
    <property type="match status" value="1"/>
</dbReference>
<evidence type="ECO:0000259" key="2">
    <source>
        <dbReference type="PROSITE" id="PS50113"/>
    </source>
</evidence>
<accession>A0ABQ5N703</accession>
<feature type="domain" description="PAS" evidence="1">
    <location>
        <begin position="19"/>
        <end position="65"/>
    </location>
</feature>
<dbReference type="PANTHER" id="PTHR44757:SF2">
    <property type="entry name" value="BIOFILM ARCHITECTURE MAINTENANCE PROTEIN MBAA"/>
    <property type="match status" value="1"/>
</dbReference>
<dbReference type="SUPFAM" id="SSF55073">
    <property type="entry name" value="Nucleotide cyclase"/>
    <property type="match status" value="1"/>
</dbReference>
<dbReference type="InterPro" id="IPR043128">
    <property type="entry name" value="Rev_trsase/Diguanyl_cyclase"/>
</dbReference>
<feature type="domain" description="GGDEF" evidence="4">
    <location>
        <begin position="198"/>
        <end position="331"/>
    </location>
</feature>
<organism evidence="5 6">
    <name type="scientific">Clostridium omnivorum</name>
    <dbReference type="NCBI Taxonomy" id="1604902"/>
    <lineage>
        <taxon>Bacteria</taxon>
        <taxon>Bacillati</taxon>
        <taxon>Bacillota</taxon>
        <taxon>Clostridia</taxon>
        <taxon>Eubacteriales</taxon>
        <taxon>Clostridiaceae</taxon>
        <taxon>Clostridium</taxon>
    </lineage>
</organism>
<reference evidence="5 6" key="1">
    <citation type="journal article" date="2024" name="Int. J. Syst. Evol. Microbiol.">
        <title>Clostridium omnivorum sp. nov., isolated from anoxic soil under the treatment of reductive soil disinfestation.</title>
        <authorList>
            <person name="Ueki A."/>
            <person name="Tonouchi A."/>
            <person name="Kaku N."/>
            <person name="Honma S."/>
            <person name="Ueki K."/>
        </authorList>
    </citation>
    <scope>NUCLEOTIDE SEQUENCE [LARGE SCALE GENOMIC DNA]</scope>
    <source>
        <strain evidence="5 6">E14</strain>
    </source>
</reference>
<feature type="domain" description="PAC" evidence="2">
    <location>
        <begin position="93"/>
        <end position="145"/>
    </location>
</feature>
<dbReference type="PROSITE" id="PS50887">
    <property type="entry name" value="GGDEF"/>
    <property type="match status" value="1"/>
</dbReference>
<dbReference type="Gene3D" id="3.30.70.270">
    <property type="match status" value="1"/>
</dbReference>
<evidence type="ECO:0000313" key="6">
    <source>
        <dbReference type="Proteomes" id="UP001208567"/>
    </source>
</evidence>
<dbReference type="Pfam" id="PF08447">
    <property type="entry name" value="PAS_3"/>
    <property type="match status" value="1"/>
</dbReference>
<evidence type="ECO:0000313" key="5">
    <source>
        <dbReference type="EMBL" id="GLC30906.1"/>
    </source>
</evidence>
<dbReference type="InterPro" id="IPR001610">
    <property type="entry name" value="PAC"/>
</dbReference>
<dbReference type="InterPro" id="IPR035919">
    <property type="entry name" value="EAL_sf"/>
</dbReference>
<evidence type="ECO:0000259" key="3">
    <source>
        <dbReference type="PROSITE" id="PS50883"/>
    </source>
</evidence>
<dbReference type="CDD" id="cd01949">
    <property type="entry name" value="GGDEF"/>
    <property type="match status" value="1"/>
</dbReference>
<dbReference type="SMART" id="SM00052">
    <property type="entry name" value="EAL"/>
    <property type="match status" value="1"/>
</dbReference>
<dbReference type="InterPro" id="IPR001633">
    <property type="entry name" value="EAL_dom"/>
</dbReference>
<dbReference type="InterPro" id="IPR000700">
    <property type="entry name" value="PAS-assoc_C"/>
</dbReference>
<dbReference type="EMBL" id="BRXR01000001">
    <property type="protein sequence ID" value="GLC30906.1"/>
    <property type="molecule type" value="Genomic_DNA"/>
</dbReference>
<dbReference type="NCBIfam" id="TIGR00229">
    <property type="entry name" value="sensory_box"/>
    <property type="match status" value="1"/>
</dbReference>
<dbReference type="PROSITE" id="PS50883">
    <property type="entry name" value="EAL"/>
    <property type="match status" value="1"/>
</dbReference>
<dbReference type="SMART" id="SM00267">
    <property type="entry name" value="GGDEF"/>
    <property type="match status" value="1"/>
</dbReference>
<dbReference type="Proteomes" id="UP001208567">
    <property type="component" value="Unassembled WGS sequence"/>
</dbReference>
<protein>
    <submittedName>
        <fullName evidence="5">Uncharacterized protein</fullName>
    </submittedName>
</protein>
<dbReference type="Gene3D" id="3.30.450.20">
    <property type="entry name" value="PAS domain"/>
    <property type="match status" value="1"/>
</dbReference>
<dbReference type="Pfam" id="PF00563">
    <property type="entry name" value="EAL"/>
    <property type="match status" value="1"/>
</dbReference>
<dbReference type="RefSeq" id="WP_264850182.1">
    <property type="nucleotide sequence ID" value="NZ_BRXR01000001.1"/>
</dbReference>
<dbReference type="NCBIfam" id="TIGR00254">
    <property type="entry name" value="GGDEF"/>
    <property type="match status" value="1"/>
</dbReference>
<dbReference type="InterPro" id="IPR000160">
    <property type="entry name" value="GGDEF_dom"/>
</dbReference>
<dbReference type="InterPro" id="IPR052155">
    <property type="entry name" value="Biofilm_reg_signaling"/>
</dbReference>
<dbReference type="CDD" id="cd01948">
    <property type="entry name" value="EAL"/>
    <property type="match status" value="1"/>
</dbReference>
<dbReference type="Gene3D" id="3.20.20.450">
    <property type="entry name" value="EAL domain"/>
    <property type="match status" value="1"/>
</dbReference>
<name>A0ABQ5N703_9CLOT</name>
<dbReference type="InterPro" id="IPR000014">
    <property type="entry name" value="PAS"/>
</dbReference>
<keyword evidence="6" id="KW-1185">Reference proteome</keyword>
<dbReference type="PROSITE" id="PS50112">
    <property type="entry name" value="PAS"/>
    <property type="match status" value="1"/>
</dbReference>
<proteinExistence type="predicted"/>
<evidence type="ECO:0000259" key="1">
    <source>
        <dbReference type="PROSITE" id="PS50112"/>
    </source>
</evidence>
<dbReference type="InterPro" id="IPR013655">
    <property type="entry name" value="PAS_fold_3"/>
</dbReference>
<comment type="caution">
    <text evidence="5">The sequence shown here is derived from an EMBL/GenBank/DDBJ whole genome shotgun (WGS) entry which is preliminary data.</text>
</comment>
<dbReference type="SUPFAM" id="SSF55785">
    <property type="entry name" value="PYP-like sensor domain (PAS domain)"/>
    <property type="match status" value="1"/>
</dbReference>
<dbReference type="InterPro" id="IPR029787">
    <property type="entry name" value="Nucleotide_cyclase"/>
</dbReference>
<dbReference type="SUPFAM" id="SSF141868">
    <property type="entry name" value="EAL domain-like"/>
    <property type="match status" value="1"/>
</dbReference>
<dbReference type="PROSITE" id="PS50113">
    <property type="entry name" value="PAC"/>
    <property type="match status" value="1"/>
</dbReference>
<dbReference type="CDD" id="cd00130">
    <property type="entry name" value="PAS"/>
    <property type="match status" value="1"/>
</dbReference>
<gene>
    <name evidence="5" type="ORF">bsdE14_23160</name>
</gene>